<evidence type="ECO:0000313" key="3">
    <source>
        <dbReference type="Proteomes" id="UP000224634"/>
    </source>
</evidence>
<feature type="region of interest" description="Disordered" evidence="1">
    <location>
        <begin position="187"/>
        <end position="206"/>
    </location>
</feature>
<dbReference type="AlphaFoldDB" id="A0A2B7YBN8"/>
<feature type="region of interest" description="Disordered" evidence="1">
    <location>
        <begin position="264"/>
        <end position="328"/>
    </location>
</feature>
<dbReference type="OrthoDB" id="3595619at2759"/>
<organism evidence="2 3">
    <name type="scientific">Polytolypa hystricis (strain UAMH7299)</name>
    <dbReference type="NCBI Taxonomy" id="1447883"/>
    <lineage>
        <taxon>Eukaryota</taxon>
        <taxon>Fungi</taxon>
        <taxon>Dikarya</taxon>
        <taxon>Ascomycota</taxon>
        <taxon>Pezizomycotina</taxon>
        <taxon>Eurotiomycetes</taxon>
        <taxon>Eurotiomycetidae</taxon>
        <taxon>Onygenales</taxon>
        <taxon>Onygenales incertae sedis</taxon>
        <taxon>Polytolypa</taxon>
    </lineage>
</organism>
<reference evidence="2 3" key="1">
    <citation type="submission" date="2017-10" db="EMBL/GenBank/DDBJ databases">
        <title>Comparative genomics in systemic dimorphic fungi from Ajellomycetaceae.</title>
        <authorList>
            <person name="Munoz J.F."/>
            <person name="Mcewen J.G."/>
            <person name="Clay O.K."/>
            <person name="Cuomo C.A."/>
        </authorList>
    </citation>
    <scope>NUCLEOTIDE SEQUENCE [LARGE SCALE GENOMIC DNA]</scope>
    <source>
        <strain evidence="2 3">UAMH7299</strain>
    </source>
</reference>
<evidence type="ECO:0000256" key="1">
    <source>
        <dbReference type="SAM" id="MobiDB-lite"/>
    </source>
</evidence>
<comment type="caution">
    <text evidence="2">The sequence shown here is derived from an EMBL/GenBank/DDBJ whole genome shotgun (WGS) entry which is preliminary data.</text>
</comment>
<accession>A0A2B7YBN8</accession>
<name>A0A2B7YBN8_POLH7</name>
<feature type="region of interest" description="Disordered" evidence="1">
    <location>
        <begin position="212"/>
        <end position="252"/>
    </location>
</feature>
<protein>
    <submittedName>
        <fullName evidence="2">Uncharacterized protein</fullName>
    </submittedName>
</protein>
<feature type="compositionally biased region" description="Basic and acidic residues" evidence="1">
    <location>
        <begin position="227"/>
        <end position="239"/>
    </location>
</feature>
<evidence type="ECO:0000313" key="2">
    <source>
        <dbReference type="EMBL" id="PGH18328.1"/>
    </source>
</evidence>
<gene>
    <name evidence="2" type="ORF">AJ80_04506</name>
</gene>
<sequence>MEQASSALKSWLASCLSCVWSPGEVQVHNNHQARDSDSGIEREMKICHDQPHLVPPMRLILYDDLPPSPTIRSRSSTISHLVTEGRNLAAKASDRASLSIRRISLKPSRKLAIGSPHDFRRVPPRSRVSPFRPLELSIYSPGNRLSDLPEFDHFDLEDPEWLRRPPNVFSPVEDYRRYSDLPPFKVPRKPVSLTTHRSSGRMEVLDRRCTLPEPLVGSQQASPRPDSPIHVRSKSEPLRDTPSPTNTERQAEDELVLSNNLLNEVPPLPELRSAGSPNERSTLHSRSRTLSGSTITSAKLSRPVSSGRSMSISSALTSTTIRPSPSMSGILEKEYEATFDSSSIKHVPSRLHEPLPPLPVGKESRLTSEAEYHERINGVGLAF</sequence>
<dbReference type="EMBL" id="PDNA01000058">
    <property type="protein sequence ID" value="PGH18328.1"/>
    <property type="molecule type" value="Genomic_DNA"/>
</dbReference>
<keyword evidence="3" id="KW-1185">Reference proteome</keyword>
<dbReference type="STRING" id="1447883.A0A2B7YBN8"/>
<feature type="compositionally biased region" description="Polar residues" evidence="1">
    <location>
        <begin position="295"/>
        <end position="327"/>
    </location>
</feature>
<proteinExistence type="predicted"/>
<dbReference type="Proteomes" id="UP000224634">
    <property type="component" value="Unassembled WGS sequence"/>
</dbReference>